<proteinExistence type="predicted"/>
<reference evidence="3" key="1">
    <citation type="journal article" date="2018" name="Algal Res.">
        <title>Characterization of plant carbon substrate utilization by Auxenochlorella protothecoides.</title>
        <authorList>
            <person name="Vogler B.W."/>
            <person name="Starkenburg S.R."/>
            <person name="Sudasinghe N."/>
            <person name="Schambach J.Y."/>
            <person name="Rollin J.A."/>
            <person name="Pattathil S."/>
            <person name="Barry A.N."/>
        </authorList>
    </citation>
    <scope>NUCLEOTIDE SEQUENCE [LARGE SCALE GENOMIC DNA]</scope>
    <source>
        <strain evidence="3">UTEX 25</strain>
    </source>
</reference>
<feature type="non-terminal residue" evidence="2">
    <location>
        <position position="1"/>
    </location>
</feature>
<feature type="non-terminal residue" evidence="2">
    <location>
        <position position="95"/>
    </location>
</feature>
<dbReference type="Proteomes" id="UP000279271">
    <property type="component" value="Unassembled WGS sequence"/>
</dbReference>
<dbReference type="AlphaFoldDB" id="A0A3M7KUK6"/>
<comment type="caution">
    <text evidence="2">The sequence shown here is derived from an EMBL/GenBank/DDBJ whole genome shotgun (WGS) entry which is preliminary data.</text>
</comment>
<accession>A0A3M7KUK6</accession>
<evidence type="ECO:0000256" key="1">
    <source>
        <dbReference type="SAM" id="MobiDB-lite"/>
    </source>
</evidence>
<protein>
    <submittedName>
        <fullName evidence="2">Uncharacterized protein</fullName>
    </submittedName>
</protein>
<gene>
    <name evidence="2" type="ORF">APUTEX25_005369</name>
</gene>
<sequence length="95" mass="9927">DLLDGPREAGRAGAVAHDAGDLVHILERQVAGVHDVLLLLPVAHGLLQGLDDQGGGGRDDGHLSLPVLHSPGVQSSGPGTRPHRLRRRLPGRRPA</sequence>
<organism evidence="2 3">
    <name type="scientific">Auxenochlorella protothecoides</name>
    <name type="common">Green microalga</name>
    <name type="synonym">Chlorella protothecoides</name>
    <dbReference type="NCBI Taxonomy" id="3075"/>
    <lineage>
        <taxon>Eukaryota</taxon>
        <taxon>Viridiplantae</taxon>
        <taxon>Chlorophyta</taxon>
        <taxon>core chlorophytes</taxon>
        <taxon>Trebouxiophyceae</taxon>
        <taxon>Chlorellales</taxon>
        <taxon>Chlorellaceae</taxon>
        <taxon>Auxenochlorella</taxon>
    </lineage>
</organism>
<feature type="compositionally biased region" description="Basic residues" evidence="1">
    <location>
        <begin position="81"/>
        <end position="95"/>
    </location>
</feature>
<dbReference type="EMBL" id="QOKY01000183">
    <property type="protein sequence ID" value="RMZ54213.1"/>
    <property type="molecule type" value="Genomic_DNA"/>
</dbReference>
<feature type="region of interest" description="Disordered" evidence="1">
    <location>
        <begin position="49"/>
        <end position="95"/>
    </location>
</feature>
<evidence type="ECO:0000313" key="2">
    <source>
        <dbReference type="EMBL" id="RMZ54213.1"/>
    </source>
</evidence>
<name>A0A3M7KUK6_AUXPR</name>
<evidence type="ECO:0000313" key="3">
    <source>
        <dbReference type="Proteomes" id="UP000279271"/>
    </source>
</evidence>